<keyword evidence="1" id="KW-0812">Transmembrane</keyword>
<reference evidence="2 3" key="1">
    <citation type="journal article" date="2014" name="BMC Genomics">
        <title>Genome sequencing of four Aureobasidium pullulans varieties: biotechnological potential, stress tolerance, and description of new species.</title>
        <authorList>
            <person name="Gostin Ar C."/>
            <person name="Ohm R.A."/>
            <person name="Kogej T."/>
            <person name="Sonjak S."/>
            <person name="Turk M."/>
            <person name="Zajc J."/>
            <person name="Zalar P."/>
            <person name="Grube M."/>
            <person name="Sun H."/>
            <person name="Han J."/>
            <person name="Sharma A."/>
            <person name="Chiniquy J."/>
            <person name="Ngan C.Y."/>
            <person name="Lipzen A."/>
            <person name="Barry K."/>
            <person name="Grigoriev I.V."/>
            <person name="Gunde-Cimerman N."/>
        </authorList>
    </citation>
    <scope>NUCLEOTIDE SEQUENCE [LARGE SCALE GENOMIC DNA]</scope>
    <source>
        <strain evidence="2 3">EXF-150</strain>
    </source>
</reference>
<dbReference type="RefSeq" id="XP_029755761.1">
    <property type="nucleotide sequence ID" value="XM_029898912.1"/>
</dbReference>
<keyword evidence="1" id="KW-0472">Membrane</keyword>
<accession>A0A074X740</accession>
<dbReference type="Proteomes" id="UP000030706">
    <property type="component" value="Unassembled WGS sequence"/>
</dbReference>
<keyword evidence="3" id="KW-1185">Reference proteome</keyword>
<proteinExistence type="predicted"/>
<keyword evidence="1" id="KW-1133">Transmembrane helix</keyword>
<gene>
    <name evidence="2" type="ORF">M438DRAFT_142815</name>
</gene>
<protein>
    <submittedName>
        <fullName evidence="2">Uncharacterized protein</fullName>
    </submittedName>
</protein>
<dbReference type="AlphaFoldDB" id="A0A074X740"/>
<feature type="transmembrane region" description="Helical" evidence="1">
    <location>
        <begin position="106"/>
        <end position="124"/>
    </location>
</feature>
<evidence type="ECO:0000256" key="1">
    <source>
        <dbReference type="SAM" id="Phobius"/>
    </source>
</evidence>
<dbReference type="EMBL" id="KL585004">
    <property type="protein sequence ID" value="KEQ79574.1"/>
    <property type="molecule type" value="Genomic_DNA"/>
</dbReference>
<name>A0A074X740_AURPU</name>
<sequence>MSDVVERKQLQVRRFARALIHGVHQHYVSDSQQAPSVTRPDSLLAPASPILACSPMHRLLHLHSCNKTHVPCVHTFDTVTRQSWSIILHDITSKVQTTVFGGKSSLLVFVLCTLILLWSVSAILHNMNGSVSLPTESS</sequence>
<evidence type="ECO:0000313" key="3">
    <source>
        <dbReference type="Proteomes" id="UP000030706"/>
    </source>
</evidence>
<dbReference type="HOGENOM" id="CLU_1854863_0_0_1"/>
<evidence type="ECO:0000313" key="2">
    <source>
        <dbReference type="EMBL" id="KEQ79574.1"/>
    </source>
</evidence>
<dbReference type="GeneID" id="40741218"/>
<organism evidence="2 3">
    <name type="scientific">Aureobasidium pullulans EXF-150</name>
    <dbReference type="NCBI Taxonomy" id="1043002"/>
    <lineage>
        <taxon>Eukaryota</taxon>
        <taxon>Fungi</taxon>
        <taxon>Dikarya</taxon>
        <taxon>Ascomycota</taxon>
        <taxon>Pezizomycotina</taxon>
        <taxon>Dothideomycetes</taxon>
        <taxon>Dothideomycetidae</taxon>
        <taxon>Dothideales</taxon>
        <taxon>Saccotheciaceae</taxon>
        <taxon>Aureobasidium</taxon>
    </lineage>
</organism>